<evidence type="ECO:0000256" key="1">
    <source>
        <dbReference type="SAM" id="MobiDB-lite"/>
    </source>
</evidence>
<keyword evidence="3" id="KW-1185">Reference proteome</keyword>
<accession>A0ABN2ZL05</accession>
<sequence>MACFAAPTLHSGQGDGTFITFAPNTDLRRPDVNPYAAIARKAPTARTGSTTDPHIRGLPTGKVPYDNLKAADGRGV</sequence>
<proteinExistence type="predicted"/>
<dbReference type="Proteomes" id="UP001501020">
    <property type="component" value="Unassembled WGS sequence"/>
</dbReference>
<organism evidence="2 3">
    <name type="scientific">Actinomadura napierensis</name>
    <dbReference type="NCBI Taxonomy" id="267854"/>
    <lineage>
        <taxon>Bacteria</taxon>
        <taxon>Bacillati</taxon>
        <taxon>Actinomycetota</taxon>
        <taxon>Actinomycetes</taxon>
        <taxon>Streptosporangiales</taxon>
        <taxon>Thermomonosporaceae</taxon>
        <taxon>Actinomadura</taxon>
    </lineage>
</organism>
<protein>
    <submittedName>
        <fullName evidence="2">Uncharacterized protein</fullName>
    </submittedName>
</protein>
<gene>
    <name evidence="2" type="ORF">GCM10009727_43000</name>
</gene>
<name>A0ABN2ZL05_9ACTN</name>
<evidence type="ECO:0000313" key="3">
    <source>
        <dbReference type="Proteomes" id="UP001501020"/>
    </source>
</evidence>
<evidence type="ECO:0000313" key="2">
    <source>
        <dbReference type="EMBL" id="GAA2143762.1"/>
    </source>
</evidence>
<feature type="region of interest" description="Disordered" evidence="1">
    <location>
        <begin position="42"/>
        <end position="76"/>
    </location>
</feature>
<dbReference type="EMBL" id="BAAAMR010000037">
    <property type="protein sequence ID" value="GAA2143762.1"/>
    <property type="molecule type" value="Genomic_DNA"/>
</dbReference>
<reference evidence="2 3" key="1">
    <citation type="journal article" date="2019" name="Int. J. Syst. Evol. Microbiol.">
        <title>The Global Catalogue of Microorganisms (GCM) 10K type strain sequencing project: providing services to taxonomists for standard genome sequencing and annotation.</title>
        <authorList>
            <consortium name="The Broad Institute Genomics Platform"/>
            <consortium name="The Broad Institute Genome Sequencing Center for Infectious Disease"/>
            <person name="Wu L."/>
            <person name="Ma J."/>
        </authorList>
    </citation>
    <scope>NUCLEOTIDE SEQUENCE [LARGE SCALE GENOMIC DNA]</scope>
    <source>
        <strain evidence="2 3">JCM 13850</strain>
    </source>
</reference>
<comment type="caution">
    <text evidence="2">The sequence shown here is derived from an EMBL/GenBank/DDBJ whole genome shotgun (WGS) entry which is preliminary data.</text>
</comment>